<evidence type="ECO:0000313" key="6">
    <source>
        <dbReference type="EMBL" id="OHA07432.1"/>
    </source>
</evidence>
<evidence type="ECO:0000256" key="2">
    <source>
        <dbReference type="SAM" id="Phobius"/>
    </source>
</evidence>
<keyword evidence="2" id="KW-0812">Transmembrane</keyword>
<evidence type="ECO:0000256" key="3">
    <source>
        <dbReference type="SAM" id="SignalP"/>
    </source>
</evidence>
<reference evidence="6 7" key="1">
    <citation type="journal article" date="2016" name="Nat. Commun.">
        <title>Thousands of microbial genomes shed light on interconnected biogeochemical processes in an aquifer system.</title>
        <authorList>
            <person name="Anantharaman K."/>
            <person name="Brown C.T."/>
            <person name="Hug L.A."/>
            <person name="Sharon I."/>
            <person name="Castelle C.J."/>
            <person name="Probst A.J."/>
            <person name="Thomas B.C."/>
            <person name="Singh A."/>
            <person name="Wilkins M.J."/>
            <person name="Karaoz U."/>
            <person name="Brodie E.L."/>
            <person name="Williams K.H."/>
            <person name="Hubbard S.S."/>
            <person name="Banfield J.F."/>
        </authorList>
    </citation>
    <scope>NUCLEOTIDE SEQUENCE [LARGE SCALE GENOMIC DNA]</scope>
</reference>
<evidence type="ECO:0000259" key="5">
    <source>
        <dbReference type="PROSITE" id="PS51841"/>
    </source>
</evidence>
<evidence type="ECO:0000259" key="4">
    <source>
        <dbReference type="PROSITE" id="PS50093"/>
    </source>
</evidence>
<protein>
    <recommendedName>
        <fullName evidence="8">PKD domain-containing protein</fullName>
    </recommendedName>
</protein>
<feature type="chain" id="PRO_5009583528" description="PKD domain-containing protein" evidence="3">
    <location>
        <begin position="21"/>
        <end position="553"/>
    </location>
</feature>
<dbReference type="Pfam" id="PF00932">
    <property type="entry name" value="LTD"/>
    <property type="match status" value="1"/>
</dbReference>
<keyword evidence="2" id="KW-1133">Transmembrane helix</keyword>
<comment type="caution">
    <text evidence="6">The sequence shown here is derived from an EMBL/GenBank/DDBJ whole genome shotgun (WGS) entry which is preliminary data.</text>
</comment>
<dbReference type="AlphaFoldDB" id="A0A1G2L9E4"/>
<accession>A0A1G2L9E4</accession>
<dbReference type="Proteomes" id="UP000177982">
    <property type="component" value="Unassembled WGS sequence"/>
</dbReference>
<evidence type="ECO:0000256" key="1">
    <source>
        <dbReference type="SAM" id="MobiDB-lite"/>
    </source>
</evidence>
<keyword evidence="3" id="KW-0732">Signal</keyword>
<dbReference type="SUPFAM" id="SSF49299">
    <property type="entry name" value="PKD domain"/>
    <property type="match status" value="1"/>
</dbReference>
<feature type="transmembrane region" description="Helical" evidence="2">
    <location>
        <begin position="529"/>
        <end position="549"/>
    </location>
</feature>
<dbReference type="InterPro" id="IPR001322">
    <property type="entry name" value="Lamin_tail_dom"/>
</dbReference>
<feature type="compositionally biased region" description="Polar residues" evidence="1">
    <location>
        <begin position="207"/>
        <end position="220"/>
    </location>
</feature>
<evidence type="ECO:0000313" key="7">
    <source>
        <dbReference type="Proteomes" id="UP000177982"/>
    </source>
</evidence>
<feature type="compositionally biased region" description="Polar residues" evidence="1">
    <location>
        <begin position="157"/>
        <end position="169"/>
    </location>
</feature>
<keyword evidence="2" id="KW-0472">Membrane</keyword>
<feature type="signal peptide" evidence="3">
    <location>
        <begin position="1"/>
        <end position="20"/>
    </location>
</feature>
<feature type="domain" description="LTD" evidence="5">
    <location>
        <begin position="14"/>
        <end position="132"/>
    </location>
</feature>
<dbReference type="PROSITE" id="PS51841">
    <property type="entry name" value="LTD"/>
    <property type="match status" value="1"/>
</dbReference>
<name>A0A1G2L9E4_9BACT</name>
<dbReference type="Gene3D" id="2.60.40.10">
    <property type="entry name" value="Immunoglobulins"/>
    <property type="match status" value="1"/>
</dbReference>
<dbReference type="CDD" id="cd00146">
    <property type="entry name" value="PKD"/>
    <property type="match status" value="1"/>
</dbReference>
<gene>
    <name evidence="6" type="ORF">A2934_05585</name>
</gene>
<feature type="region of interest" description="Disordered" evidence="1">
    <location>
        <begin position="456"/>
        <end position="507"/>
    </location>
</feature>
<dbReference type="Pfam" id="PF18911">
    <property type="entry name" value="PKD_4"/>
    <property type="match status" value="1"/>
</dbReference>
<sequence length="553" mass="57600">MMKKIIALFCIFSAPFFVRAGSVVINEVGWSGTAADDTDEWIELRNNGGQAISLDGWIIRALSDGRPTINLSGTISGSGFYLIERTSDSDISDVAADFYGSFGQYGSISNSGEDLELIDSGGSVVDTISFAGGWPAGSIGPDYFSMERIDPLADGSLSSNWASNDGNTRNGKDANGTPINGTPKSENSAYGAASGGPSQPTEEESGLGSSAENVVSSQPTTPALKETFTVYAGEDKTVLSGQETDFVGRTTGVSGDPVTNAQYLWNFGDGSIARLKATTHTYSYPGVYIVSLNANVGEESHGDYLTIEVLLPQIAISEVKTGPDGFIELFNANAKRTDIGRLIVKDEASGAVFLMPKDTFLDGKTVRVFPNSTTGISGLGGFISLLTSNGKTVDTAKFTGVLSSGESFIRGKDSGFIKTSSPSPGAVNPVAVSEYEITETEGNNVGANGLTEKMSAATKDASDKKTGSGEAASLEENKDESGGANNIESGINPPPFGTDNDVSPLETGESAVLPDEQTAGISFGGFSSYIFLTASLFIGAASAVGFLFLKKFF</sequence>
<dbReference type="InterPro" id="IPR035986">
    <property type="entry name" value="PKD_dom_sf"/>
</dbReference>
<evidence type="ECO:0008006" key="8">
    <source>
        <dbReference type="Google" id="ProtNLM"/>
    </source>
</evidence>
<dbReference type="PROSITE" id="PS50093">
    <property type="entry name" value="PKD"/>
    <property type="match status" value="1"/>
</dbReference>
<feature type="region of interest" description="Disordered" evidence="1">
    <location>
        <begin position="157"/>
        <end position="220"/>
    </location>
</feature>
<feature type="domain" description="PKD" evidence="4">
    <location>
        <begin position="254"/>
        <end position="295"/>
    </location>
</feature>
<dbReference type="EMBL" id="MHQO01000010">
    <property type="protein sequence ID" value="OHA07432.1"/>
    <property type="molecule type" value="Genomic_DNA"/>
</dbReference>
<feature type="compositionally biased region" description="Polar residues" evidence="1">
    <location>
        <begin position="177"/>
        <end position="188"/>
    </location>
</feature>
<dbReference type="InterPro" id="IPR000601">
    <property type="entry name" value="PKD_dom"/>
</dbReference>
<proteinExistence type="predicted"/>
<dbReference type="InterPro" id="IPR013783">
    <property type="entry name" value="Ig-like_fold"/>
</dbReference>
<dbReference type="Gene3D" id="2.60.40.1260">
    <property type="entry name" value="Lamin Tail domain"/>
    <property type="match status" value="1"/>
</dbReference>
<organism evidence="6 7">
    <name type="scientific">Candidatus Sungbacteria bacterium RIFCSPLOWO2_01_FULL_47_10</name>
    <dbReference type="NCBI Taxonomy" id="1802276"/>
    <lineage>
        <taxon>Bacteria</taxon>
        <taxon>Candidatus Sungiibacteriota</taxon>
    </lineage>
</organism>
<dbReference type="SUPFAM" id="SSF74853">
    <property type="entry name" value="Lamin A/C globular tail domain"/>
    <property type="match status" value="2"/>
</dbReference>
<dbReference type="InterPro" id="IPR036415">
    <property type="entry name" value="Lamin_tail_dom_sf"/>
</dbReference>